<dbReference type="GO" id="GO:0016491">
    <property type="term" value="F:oxidoreductase activity"/>
    <property type="evidence" value="ECO:0007669"/>
    <property type="project" value="UniProtKB-KW"/>
</dbReference>
<reference evidence="5" key="1">
    <citation type="submission" date="2020-05" db="EMBL/GenBank/DDBJ databases">
        <authorList>
            <person name="Chiriac C."/>
            <person name="Salcher M."/>
            <person name="Ghai R."/>
            <person name="Kavagutti S V."/>
        </authorList>
    </citation>
    <scope>NUCLEOTIDE SEQUENCE</scope>
</reference>
<dbReference type="GO" id="GO:0000166">
    <property type="term" value="F:nucleotide binding"/>
    <property type="evidence" value="ECO:0007669"/>
    <property type="project" value="InterPro"/>
</dbReference>
<evidence type="ECO:0000313" key="5">
    <source>
        <dbReference type="EMBL" id="CAB4337872.1"/>
    </source>
</evidence>
<dbReference type="AlphaFoldDB" id="A0A6J5Z9W4"/>
<dbReference type="Gene3D" id="3.40.50.720">
    <property type="entry name" value="NAD(P)-binding Rossmann-like Domain"/>
    <property type="match status" value="1"/>
</dbReference>
<gene>
    <name evidence="5" type="ORF">UFOPK3775_00681</name>
</gene>
<dbReference type="InterPro" id="IPR055170">
    <property type="entry name" value="GFO_IDH_MocA-like_dom"/>
</dbReference>
<sequence>MAMFSDVVRRFSNSDIPTPDLLDPASVPSLRWGILGAGDIADVFIDTLKKHTQQRVVAIASKTPGKAATLAQKYGVDQTFDSYEALCDQNAIDVIYIATLPHTHLADALIAINSGKHVLIEKPSTIRAADAKVLYEAAAKAGVFAMEAMWSRYLPQASIMRKIVAQGLLGDISLIQVDFGQDNRAIARLWLPEASITQDMGIYPIAFTEQVLGLPKKITATGQLHNARSEAMASAVFEYESGARAVVTASGYSHIPTRASVSGSEGVLEVDAPFFTPSGLTLKEAVFNGTGPHWKDSTGVVGHEGLCYQANYLASYVSQGLLESPFHTHAQTIAIIGIGEEIRRQIGVEL</sequence>
<comment type="similarity">
    <text evidence="1">Belongs to the Gfo/Idh/MocA family.</text>
</comment>
<dbReference type="SUPFAM" id="SSF55347">
    <property type="entry name" value="Glyceraldehyde-3-phosphate dehydrogenase-like, C-terminal domain"/>
    <property type="match status" value="1"/>
</dbReference>
<keyword evidence="2" id="KW-0560">Oxidoreductase</keyword>
<feature type="domain" description="Gfo/Idh/MocA-like oxidoreductase N-terminal" evidence="3">
    <location>
        <begin position="30"/>
        <end position="146"/>
    </location>
</feature>
<dbReference type="Pfam" id="PF22725">
    <property type="entry name" value="GFO_IDH_MocA_C3"/>
    <property type="match status" value="1"/>
</dbReference>
<evidence type="ECO:0000259" key="4">
    <source>
        <dbReference type="Pfam" id="PF22725"/>
    </source>
</evidence>
<name>A0A6J5Z9W4_9ZZZZ</name>
<dbReference type="InterPro" id="IPR000683">
    <property type="entry name" value="Gfo/Idh/MocA-like_OxRdtase_N"/>
</dbReference>
<dbReference type="EMBL" id="CAESAK010000076">
    <property type="protein sequence ID" value="CAB4337872.1"/>
    <property type="molecule type" value="Genomic_DNA"/>
</dbReference>
<dbReference type="InterPro" id="IPR050984">
    <property type="entry name" value="Gfo/Idh/MocA_domain"/>
</dbReference>
<dbReference type="SUPFAM" id="SSF51735">
    <property type="entry name" value="NAD(P)-binding Rossmann-fold domains"/>
    <property type="match status" value="1"/>
</dbReference>
<accession>A0A6J5Z9W4</accession>
<proteinExistence type="inferred from homology"/>
<dbReference type="PANTHER" id="PTHR22604">
    <property type="entry name" value="OXIDOREDUCTASES"/>
    <property type="match status" value="1"/>
</dbReference>
<evidence type="ECO:0000256" key="1">
    <source>
        <dbReference type="ARBA" id="ARBA00010928"/>
    </source>
</evidence>
<dbReference type="Gene3D" id="3.30.360.10">
    <property type="entry name" value="Dihydrodipicolinate Reductase, domain 2"/>
    <property type="match status" value="1"/>
</dbReference>
<protein>
    <submittedName>
        <fullName evidence="5">Unannotated protein</fullName>
    </submittedName>
</protein>
<feature type="domain" description="GFO/IDH/MocA-like oxidoreductase" evidence="4">
    <location>
        <begin position="160"/>
        <end position="269"/>
    </location>
</feature>
<dbReference type="InterPro" id="IPR036291">
    <property type="entry name" value="NAD(P)-bd_dom_sf"/>
</dbReference>
<dbReference type="PANTHER" id="PTHR22604:SF105">
    <property type="entry name" value="TRANS-1,2-DIHYDROBENZENE-1,2-DIOL DEHYDROGENASE"/>
    <property type="match status" value="1"/>
</dbReference>
<evidence type="ECO:0000259" key="3">
    <source>
        <dbReference type="Pfam" id="PF01408"/>
    </source>
</evidence>
<evidence type="ECO:0000256" key="2">
    <source>
        <dbReference type="ARBA" id="ARBA00023002"/>
    </source>
</evidence>
<organism evidence="5">
    <name type="scientific">freshwater metagenome</name>
    <dbReference type="NCBI Taxonomy" id="449393"/>
    <lineage>
        <taxon>unclassified sequences</taxon>
        <taxon>metagenomes</taxon>
        <taxon>ecological metagenomes</taxon>
    </lineage>
</organism>
<dbReference type="Pfam" id="PF01408">
    <property type="entry name" value="GFO_IDH_MocA"/>
    <property type="match status" value="1"/>
</dbReference>